<comment type="subcellular location">
    <subcellularLocation>
        <location evidence="6">Cytoplasm</location>
    </subcellularLocation>
    <subcellularLocation>
        <location evidence="6">Nucleus</location>
    </subcellularLocation>
</comment>
<evidence type="ECO:0000256" key="1">
    <source>
        <dbReference type="ARBA" id="ARBA00005043"/>
    </source>
</evidence>
<dbReference type="PANTHER" id="PTHR12747">
    <property type="entry name" value="ELONGATOR COMPLEX PROTEIN 1"/>
    <property type="match status" value="1"/>
</dbReference>
<dbReference type="InterPro" id="IPR056164">
    <property type="entry name" value="Beta-prop_ELP1_1st"/>
</dbReference>
<dbReference type="OrthoDB" id="40048at2759"/>
<feature type="region of interest" description="Disordered" evidence="7">
    <location>
        <begin position="1144"/>
        <end position="1185"/>
    </location>
</feature>
<evidence type="ECO:0000256" key="7">
    <source>
        <dbReference type="SAM" id="MobiDB-lite"/>
    </source>
</evidence>
<dbReference type="Pfam" id="PF23797">
    <property type="entry name" value="Beta-prop_ELP1_2nd"/>
    <property type="match status" value="1"/>
</dbReference>
<evidence type="ECO:0000313" key="14">
    <source>
        <dbReference type="Proteomes" id="UP000232323"/>
    </source>
</evidence>
<dbReference type="InterPro" id="IPR006849">
    <property type="entry name" value="Elp1"/>
</dbReference>
<proteinExistence type="inferred from homology"/>
<feature type="compositionally biased region" description="Polar residues" evidence="7">
    <location>
        <begin position="1144"/>
        <end position="1164"/>
    </location>
</feature>
<name>A0A250WVB1_9CHLO</name>
<comment type="caution">
    <text evidence="13">The sequence shown here is derived from an EMBL/GenBank/DDBJ whole genome shotgun (WGS) entry which is preliminary data.</text>
</comment>
<feature type="domain" description="ELP1 three-helical bundle" evidence="12">
    <location>
        <begin position="1060"/>
        <end position="1246"/>
    </location>
</feature>
<feature type="compositionally biased region" description="Basic residues" evidence="7">
    <location>
        <begin position="1167"/>
        <end position="1181"/>
    </location>
</feature>
<feature type="domain" description="ELP1 alpha-solenoid" evidence="11">
    <location>
        <begin position="683"/>
        <end position="756"/>
    </location>
</feature>
<feature type="region of interest" description="Disordered" evidence="7">
    <location>
        <begin position="776"/>
        <end position="795"/>
    </location>
</feature>
<evidence type="ECO:0000256" key="2">
    <source>
        <dbReference type="ARBA" id="ARBA00006086"/>
    </source>
</evidence>
<dbReference type="GO" id="GO:0002926">
    <property type="term" value="P:tRNA wobble base 5-methoxycarbonylmethyl-2-thiouridinylation"/>
    <property type="evidence" value="ECO:0007669"/>
    <property type="project" value="TreeGrafter"/>
</dbReference>
<evidence type="ECO:0000259" key="8">
    <source>
        <dbReference type="Pfam" id="PF04762"/>
    </source>
</evidence>
<dbReference type="GO" id="GO:0005634">
    <property type="term" value="C:nucleus"/>
    <property type="evidence" value="ECO:0007669"/>
    <property type="project" value="UniProtKB-SubCell"/>
</dbReference>
<accession>A0A250WVB1</accession>
<dbReference type="EMBL" id="BEGY01000008">
    <property type="protein sequence ID" value="GAX74696.1"/>
    <property type="molecule type" value="Genomic_DNA"/>
</dbReference>
<comment type="function">
    <text evidence="6">Component of the elongator complex which is required for multiple tRNA modifications, including mcm5U (5-methoxycarbonylmethyl uridine), mcm5s2U (5-methoxycarbonylmethyl-2-thiouridine), and ncm5U (5-carbamoylmethyl uridine). The elongator complex catalyzes formation of carboxymethyluridine in the wobble base at position 34 in tRNAs.</text>
</comment>
<dbReference type="PANTHER" id="PTHR12747:SF0">
    <property type="entry name" value="ELONGATOR COMPLEX PROTEIN 1"/>
    <property type="match status" value="1"/>
</dbReference>
<keyword evidence="3 6" id="KW-0963">Cytoplasm</keyword>
<dbReference type="Gene3D" id="2.130.10.10">
    <property type="entry name" value="YVTN repeat-like/Quinoprotein amine dehydrogenase"/>
    <property type="match status" value="1"/>
</dbReference>
<evidence type="ECO:0000256" key="3">
    <source>
        <dbReference type="ARBA" id="ARBA00022490"/>
    </source>
</evidence>
<dbReference type="Proteomes" id="UP000232323">
    <property type="component" value="Unassembled WGS sequence"/>
</dbReference>
<evidence type="ECO:0000256" key="6">
    <source>
        <dbReference type="PIRNR" id="PIRNR017233"/>
    </source>
</evidence>
<dbReference type="InterPro" id="IPR056167">
    <property type="entry name" value="A-sol_ELP1"/>
</dbReference>
<feature type="domain" description="ELP1 first N-terminal beta-propeller" evidence="8">
    <location>
        <begin position="36"/>
        <end position="213"/>
    </location>
</feature>
<evidence type="ECO:0000259" key="11">
    <source>
        <dbReference type="Pfam" id="PF23925"/>
    </source>
</evidence>
<dbReference type="Pfam" id="PF04762">
    <property type="entry name" value="Beta-prop_ELP1_1st"/>
    <property type="match status" value="1"/>
</dbReference>
<dbReference type="InterPro" id="IPR056166">
    <property type="entry name" value="TPR_ELP1"/>
</dbReference>
<dbReference type="GO" id="GO:0005829">
    <property type="term" value="C:cytosol"/>
    <property type="evidence" value="ECO:0007669"/>
    <property type="project" value="TreeGrafter"/>
</dbReference>
<evidence type="ECO:0000256" key="5">
    <source>
        <dbReference type="ARBA" id="ARBA00029535"/>
    </source>
</evidence>
<dbReference type="Pfam" id="PF23936">
    <property type="entry name" value="HB_ELP1"/>
    <property type="match status" value="1"/>
</dbReference>
<dbReference type="Pfam" id="PF23878">
    <property type="entry name" value="TPR_ELP1"/>
    <property type="match status" value="1"/>
</dbReference>
<reference evidence="13 14" key="1">
    <citation type="submission" date="2017-08" db="EMBL/GenBank/DDBJ databases">
        <title>Acidophilic green algal genome provides insights into adaptation to an acidic environment.</title>
        <authorList>
            <person name="Hirooka S."/>
            <person name="Hirose Y."/>
            <person name="Kanesaki Y."/>
            <person name="Higuchi S."/>
            <person name="Fujiwara T."/>
            <person name="Onuma R."/>
            <person name="Era A."/>
            <person name="Ohbayashi R."/>
            <person name="Uzuka A."/>
            <person name="Nozaki H."/>
            <person name="Yoshikawa H."/>
            <person name="Miyagishima S.Y."/>
        </authorList>
    </citation>
    <scope>NUCLEOTIDE SEQUENCE [LARGE SCALE GENOMIC DNA]</scope>
    <source>
        <strain evidence="13 14">NIES-2499</strain>
    </source>
</reference>
<keyword evidence="14" id="KW-1185">Reference proteome</keyword>
<dbReference type="InterPro" id="IPR015943">
    <property type="entry name" value="WD40/YVTN_repeat-like_dom_sf"/>
</dbReference>
<dbReference type="GO" id="GO:0033588">
    <property type="term" value="C:elongator holoenzyme complex"/>
    <property type="evidence" value="ECO:0007669"/>
    <property type="project" value="InterPro"/>
</dbReference>
<dbReference type="UniPathway" id="UPA00988"/>
<dbReference type="InterPro" id="IPR056169">
    <property type="entry name" value="HB_ELP1"/>
</dbReference>
<keyword evidence="6" id="KW-0539">Nucleus</keyword>
<evidence type="ECO:0000259" key="9">
    <source>
        <dbReference type="Pfam" id="PF23797"/>
    </source>
</evidence>
<sequence>MQMYGVMRKTGEANLKNSVDVFKFAMPFQEWEVLSESTLAKPEAQTKSFEDASISWRGDGKYFATSIMSSGSRSIKVWDRVDLSLHAEIASVEGILPALSWQPNGRHLYIAAAANTQEMSSATTSRCPNAKVLMYERNGLPHGGFDVPTQSGHIHSLQWSLDSELLAIVLNPGVHEYEGASRQCSVWKLQIWHRRNWHWYLKQERVYAVGKEIDGGGQPVIARWDEQEATTLHVLHGAGCYQRLDFMWQQCVSDWGTCVVVDGKELLLTPLRHITIPPPMCAARVLLPSPPTAVCLSSCTTNGEHEMVAAALSDGRIAILASVEDDLWEETLEECGSGDSLVAWTPPITSSMPNHSSKDKEDSTTWLSCLGGSVVRALCWLDRDALLALVSGNSSSSMEPGSSTPGDVLVELSIRAASAGNGFEGSSRWELCEGCGRDSVAQSAHVVCADVRTVLHKGFTVLSMVSHGTTSGAAVLQGLGGQMAVYLRGGRFTLLAEGLNFQAPCPLMSSAPGLTSSSSSSSKGHHAVAVGLSLKTGKLYWGSSLVASEVTSFAVRTGGAGGPALLYTTRKSLLYTVYFEQLLSGSYQHRELLASSQDQQQQQQQVQQIGGPGIYIKQDENRRDDDMRAAMHAAMKPSTANAAARDMLVRAVEQGSELVAVPRGTVTAVLQMPRGNLESMSPRALVLAAITQSLDCKQYAEAWRLAGSNRVDLNLIVDYRWPTILHHMPAFMNEVPGPSDLCDLLFAIHNGNVTAQGGPYSGMVTTNQPTALEAIPSPPSISATTTTAAATAAGSKEAPPASKVNAVCDAIVAAVEGLPGGREKYLNVIVTAFARKEARQLDMALACIRDTKEASLSQGTESSKNAAERALKHLLLHVDADELYRVALGMYSLPLAYMVIANAQALALAKEHKLLRYLLNLVCSAPSATTGVRGDAGMEERRAQTLLAYGVALEEERKYEDAGVAYMAAGEVSKALQAYRSASQWRMVFVLARRLDYSEPEMQKLAVQVSDELASSGQPAAGAQVLLQYLGDVDNAVSLFTQAREWREALHTAYQHQRVDLVETVVTPAAAAAASGLLSDAKESIERIAKYGARLREVRGKRLAMEAILNTADGIGEERDEDAMTDVNSMMTGLSMYTENTHTGQTLVSSSSNSGRTGPASTQGGRRAQHAHKKGKAKGGKIRQGSPKEEISLVELLSKLHPTSVALQEAGQLGELLILVGSYEDARTLQHYVSKWISTHEDMMSEVSKYLSPLGPHSSTAVPAPINEGSKQQYGNVEWKWAVLRDA</sequence>
<dbReference type="Gene3D" id="1.25.40.470">
    <property type="match status" value="1"/>
</dbReference>
<evidence type="ECO:0000256" key="4">
    <source>
        <dbReference type="ARBA" id="ARBA00022694"/>
    </source>
</evidence>
<evidence type="ECO:0000259" key="10">
    <source>
        <dbReference type="Pfam" id="PF23878"/>
    </source>
</evidence>
<dbReference type="PIRSF" id="PIRSF017233">
    <property type="entry name" value="IKAP"/>
    <property type="match status" value="1"/>
</dbReference>
<comment type="pathway">
    <text evidence="1">tRNA modification; 5-methoxycarbonylmethyl-2-thiouridine-tRNA biosynthesis.</text>
</comment>
<dbReference type="SUPFAM" id="SSF82171">
    <property type="entry name" value="DPP6 N-terminal domain-like"/>
    <property type="match status" value="1"/>
</dbReference>
<evidence type="ECO:0000259" key="12">
    <source>
        <dbReference type="Pfam" id="PF23936"/>
    </source>
</evidence>
<feature type="compositionally biased region" description="Low complexity" evidence="7">
    <location>
        <begin position="780"/>
        <end position="795"/>
    </location>
</feature>
<feature type="domain" description="ELP1 N-terminal second beta-propeller" evidence="9">
    <location>
        <begin position="260"/>
        <end position="604"/>
    </location>
</feature>
<gene>
    <name evidence="13" type="ORF">CEUSTIGMA_g2144.t1</name>
</gene>
<dbReference type="STRING" id="1157962.A0A250WVB1"/>
<dbReference type="InterPro" id="IPR056165">
    <property type="entry name" value="Beta-prop_ELP1_2nd"/>
</dbReference>
<organism evidence="13 14">
    <name type="scientific">Chlamydomonas eustigma</name>
    <dbReference type="NCBI Taxonomy" id="1157962"/>
    <lineage>
        <taxon>Eukaryota</taxon>
        <taxon>Viridiplantae</taxon>
        <taxon>Chlorophyta</taxon>
        <taxon>core chlorophytes</taxon>
        <taxon>Chlorophyceae</taxon>
        <taxon>CS clade</taxon>
        <taxon>Chlamydomonadales</taxon>
        <taxon>Chlamydomonadaceae</taxon>
        <taxon>Chlamydomonas</taxon>
    </lineage>
</organism>
<dbReference type="Pfam" id="PF23925">
    <property type="entry name" value="A-sol_ELP1"/>
    <property type="match status" value="2"/>
</dbReference>
<feature type="domain" description="ELP1 alpha-solenoid" evidence="11">
    <location>
        <begin position="792"/>
        <end position="904"/>
    </location>
</feature>
<feature type="domain" description="ELP1 TPR" evidence="10">
    <location>
        <begin position="941"/>
        <end position="1049"/>
    </location>
</feature>
<dbReference type="GO" id="GO:0000049">
    <property type="term" value="F:tRNA binding"/>
    <property type="evidence" value="ECO:0007669"/>
    <property type="project" value="TreeGrafter"/>
</dbReference>
<keyword evidence="4" id="KW-0819">tRNA processing</keyword>
<protein>
    <recommendedName>
        <fullName evidence="5 6">Elongator complex protein 1</fullName>
    </recommendedName>
</protein>
<comment type="similarity">
    <text evidence="2 6">Belongs to the ELP1/IKA1 family.</text>
</comment>
<evidence type="ECO:0000313" key="13">
    <source>
        <dbReference type="EMBL" id="GAX74696.1"/>
    </source>
</evidence>